<sequence length="265" mass="30755">MKIGLVIFLVILFSSDTSLAAIYKCEVKGTVMFSENPCGNESEEIDLTPPPVLKHNSHTSYGNSIKNMVGYVKINELNRDIEILQKRIHFLNQQKASDLYNIEKEVSAAQKQKMDKHQIKIAKQQAVLSINKKYKNKIYTAKRKIAQFKKEISQQLNSKVKNSGPIKQTKYANQNDINIDRFSKKQQYIDKIKQTEKTVKSYNRQLSKKISVIKKKQVSSQLNATNMMQLNVELDQIKRKYQSLISMQQAKIRHLQIKKQQVMDY</sequence>
<evidence type="ECO:0000256" key="1">
    <source>
        <dbReference type="SAM" id="Coils"/>
    </source>
</evidence>
<evidence type="ECO:0000313" key="3">
    <source>
        <dbReference type="EMBL" id="SFB80484.1"/>
    </source>
</evidence>
<name>A0A1I1E083_9GAMM</name>
<organism evidence="3 4">
    <name type="scientific">Pseudoalteromonas denitrificans DSM 6059</name>
    <dbReference type="NCBI Taxonomy" id="1123010"/>
    <lineage>
        <taxon>Bacteria</taxon>
        <taxon>Pseudomonadati</taxon>
        <taxon>Pseudomonadota</taxon>
        <taxon>Gammaproteobacteria</taxon>
        <taxon>Alteromonadales</taxon>
        <taxon>Pseudoalteromonadaceae</taxon>
        <taxon>Pseudoalteromonas</taxon>
    </lineage>
</organism>
<feature type="signal peptide" evidence="2">
    <location>
        <begin position="1"/>
        <end position="20"/>
    </location>
</feature>
<evidence type="ECO:0000256" key="2">
    <source>
        <dbReference type="SAM" id="SignalP"/>
    </source>
</evidence>
<dbReference type="RefSeq" id="WP_091978832.1">
    <property type="nucleotide sequence ID" value="NZ_FOLO01000001.1"/>
</dbReference>
<keyword evidence="1" id="KW-0175">Coiled coil</keyword>
<keyword evidence="2" id="KW-0732">Signal</keyword>
<evidence type="ECO:0008006" key="5">
    <source>
        <dbReference type="Google" id="ProtNLM"/>
    </source>
</evidence>
<evidence type="ECO:0000313" key="4">
    <source>
        <dbReference type="Proteomes" id="UP000198862"/>
    </source>
</evidence>
<dbReference type="STRING" id="1123010.SAMN02745724_00145"/>
<reference evidence="3 4" key="1">
    <citation type="submission" date="2016-10" db="EMBL/GenBank/DDBJ databases">
        <authorList>
            <person name="de Groot N.N."/>
        </authorList>
    </citation>
    <scope>NUCLEOTIDE SEQUENCE [LARGE SCALE GENOMIC DNA]</scope>
    <source>
        <strain evidence="3 4">DSM 6059</strain>
    </source>
</reference>
<dbReference type="AlphaFoldDB" id="A0A1I1E083"/>
<protein>
    <recommendedName>
        <fullName evidence="5">DUF4124 domain-containing protein</fullName>
    </recommendedName>
</protein>
<gene>
    <name evidence="3" type="ORF">SAMN02745724_00145</name>
</gene>
<dbReference type="OrthoDB" id="6306890at2"/>
<feature type="chain" id="PRO_5011503799" description="DUF4124 domain-containing protein" evidence="2">
    <location>
        <begin position="21"/>
        <end position="265"/>
    </location>
</feature>
<dbReference type="EMBL" id="FOLO01000001">
    <property type="protein sequence ID" value="SFB80484.1"/>
    <property type="molecule type" value="Genomic_DNA"/>
</dbReference>
<accession>A0A1I1E083</accession>
<dbReference type="Proteomes" id="UP000198862">
    <property type="component" value="Unassembled WGS sequence"/>
</dbReference>
<keyword evidence="4" id="KW-1185">Reference proteome</keyword>
<proteinExistence type="predicted"/>
<feature type="coiled-coil region" evidence="1">
    <location>
        <begin position="185"/>
        <end position="247"/>
    </location>
</feature>